<organism evidence="1 2">
    <name type="scientific">Aspergillus sydowii CBS 593.65</name>
    <dbReference type="NCBI Taxonomy" id="1036612"/>
    <lineage>
        <taxon>Eukaryota</taxon>
        <taxon>Fungi</taxon>
        <taxon>Dikarya</taxon>
        <taxon>Ascomycota</taxon>
        <taxon>Pezizomycotina</taxon>
        <taxon>Eurotiomycetes</taxon>
        <taxon>Eurotiomycetidae</taxon>
        <taxon>Eurotiales</taxon>
        <taxon>Aspergillaceae</taxon>
        <taxon>Aspergillus</taxon>
        <taxon>Aspergillus subgen. Nidulantes</taxon>
    </lineage>
</organism>
<evidence type="ECO:0000313" key="2">
    <source>
        <dbReference type="Proteomes" id="UP000184356"/>
    </source>
</evidence>
<evidence type="ECO:0000313" key="1">
    <source>
        <dbReference type="EMBL" id="OJJ53510.1"/>
    </source>
</evidence>
<sequence>MDGAKEEGGSGCTVECAAMTYGQMSRTMRAFGLLPLCRSLPYIGLNNASFHVLIGVGVGYWGDYHAPFTTNFRPHKCSASSGYSGMFRGLYRKIEPLSLSDYVPMV</sequence>
<dbReference type="RefSeq" id="XP_040697316.1">
    <property type="nucleotide sequence ID" value="XM_040845427.1"/>
</dbReference>
<dbReference type="AlphaFoldDB" id="A0A1L9T237"/>
<dbReference type="EMBL" id="KV878597">
    <property type="protein sequence ID" value="OJJ53510.1"/>
    <property type="molecule type" value="Genomic_DNA"/>
</dbReference>
<reference evidence="2" key="1">
    <citation type="journal article" date="2017" name="Genome Biol.">
        <title>Comparative genomics reveals high biological diversity and specific adaptations in the industrially and medically important fungal genus Aspergillus.</title>
        <authorList>
            <person name="de Vries R.P."/>
            <person name="Riley R."/>
            <person name="Wiebenga A."/>
            <person name="Aguilar-Osorio G."/>
            <person name="Amillis S."/>
            <person name="Uchima C.A."/>
            <person name="Anderluh G."/>
            <person name="Asadollahi M."/>
            <person name="Askin M."/>
            <person name="Barry K."/>
            <person name="Battaglia E."/>
            <person name="Bayram O."/>
            <person name="Benocci T."/>
            <person name="Braus-Stromeyer S.A."/>
            <person name="Caldana C."/>
            <person name="Canovas D."/>
            <person name="Cerqueira G.C."/>
            <person name="Chen F."/>
            <person name="Chen W."/>
            <person name="Choi C."/>
            <person name="Clum A."/>
            <person name="Dos Santos R.A."/>
            <person name="Damasio A.R."/>
            <person name="Diallinas G."/>
            <person name="Emri T."/>
            <person name="Fekete E."/>
            <person name="Flipphi M."/>
            <person name="Freyberg S."/>
            <person name="Gallo A."/>
            <person name="Gournas C."/>
            <person name="Habgood R."/>
            <person name="Hainaut M."/>
            <person name="Harispe M.L."/>
            <person name="Henrissat B."/>
            <person name="Hilden K.S."/>
            <person name="Hope R."/>
            <person name="Hossain A."/>
            <person name="Karabika E."/>
            <person name="Karaffa L."/>
            <person name="Karanyi Z."/>
            <person name="Krasevec N."/>
            <person name="Kuo A."/>
            <person name="Kusch H."/>
            <person name="LaButti K."/>
            <person name="Lagendijk E.L."/>
            <person name="Lapidus A."/>
            <person name="Levasseur A."/>
            <person name="Lindquist E."/>
            <person name="Lipzen A."/>
            <person name="Logrieco A.F."/>
            <person name="MacCabe A."/>
            <person name="Maekelae M.R."/>
            <person name="Malavazi I."/>
            <person name="Melin P."/>
            <person name="Meyer V."/>
            <person name="Mielnichuk N."/>
            <person name="Miskei M."/>
            <person name="Molnar A.P."/>
            <person name="Mule G."/>
            <person name="Ngan C.Y."/>
            <person name="Orejas M."/>
            <person name="Orosz E."/>
            <person name="Ouedraogo J.P."/>
            <person name="Overkamp K.M."/>
            <person name="Park H.-S."/>
            <person name="Perrone G."/>
            <person name="Piumi F."/>
            <person name="Punt P.J."/>
            <person name="Ram A.F."/>
            <person name="Ramon A."/>
            <person name="Rauscher S."/>
            <person name="Record E."/>
            <person name="Riano-Pachon D.M."/>
            <person name="Robert V."/>
            <person name="Roehrig J."/>
            <person name="Ruller R."/>
            <person name="Salamov A."/>
            <person name="Salih N.S."/>
            <person name="Samson R.A."/>
            <person name="Sandor E."/>
            <person name="Sanguinetti M."/>
            <person name="Schuetze T."/>
            <person name="Sepcic K."/>
            <person name="Shelest E."/>
            <person name="Sherlock G."/>
            <person name="Sophianopoulou V."/>
            <person name="Squina F.M."/>
            <person name="Sun H."/>
            <person name="Susca A."/>
            <person name="Todd R.B."/>
            <person name="Tsang A."/>
            <person name="Unkles S.E."/>
            <person name="van de Wiele N."/>
            <person name="van Rossen-Uffink D."/>
            <person name="Oliveira J.V."/>
            <person name="Vesth T.C."/>
            <person name="Visser J."/>
            <person name="Yu J.-H."/>
            <person name="Zhou M."/>
            <person name="Andersen M.R."/>
            <person name="Archer D.B."/>
            <person name="Baker S.E."/>
            <person name="Benoit I."/>
            <person name="Brakhage A.A."/>
            <person name="Braus G.H."/>
            <person name="Fischer R."/>
            <person name="Frisvad J.C."/>
            <person name="Goldman G.H."/>
            <person name="Houbraken J."/>
            <person name="Oakley B."/>
            <person name="Pocsi I."/>
            <person name="Scazzocchio C."/>
            <person name="Seiboth B."/>
            <person name="vanKuyk P.A."/>
            <person name="Wortman J."/>
            <person name="Dyer P.S."/>
            <person name="Grigoriev I.V."/>
        </authorList>
    </citation>
    <scope>NUCLEOTIDE SEQUENCE [LARGE SCALE GENOMIC DNA]</scope>
    <source>
        <strain evidence="2">CBS 593.65</strain>
    </source>
</reference>
<keyword evidence="2" id="KW-1185">Reference proteome</keyword>
<dbReference type="VEuPathDB" id="FungiDB:ASPSYDRAFT_36445"/>
<protein>
    <submittedName>
        <fullName evidence="1">Uncharacterized protein</fullName>
    </submittedName>
</protein>
<accession>A0A1L9T237</accession>
<proteinExistence type="predicted"/>
<dbReference type="GeneID" id="63761500"/>
<gene>
    <name evidence="1" type="ORF">ASPSYDRAFT_36445</name>
</gene>
<name>A0A1L9T237_9EURO</name>
<dbReference type="OrthoDB" id="5326346at2759"/>
<dbReference type="Proteomes" id="UP000184356">
    <property type="component" value="Unassembled WGS sequence"/>
</dbReference>